<reference evidence="15" key="1">
    <citation type="journal article" date="2019" name="Int. J. Syst. Evol. Microbiol.">
        <title>The Global Catalogue of Microorganisms (GCM) 10K type strain sequencing project: providing services to taxonomists for standard genome sequencing and annotation.</title>
        <authorList>
            <consortium name="The Broad Institute Genomics Platform"/>
            <consortium name="The Broad Institute Genome Sequencing Center for Infectious Disease"/>
            <person name="Wu L."/>
            <person name="Ma J."/>
        </authorList>
    </citation>
    <scope>NUCLEOTIDE SEQUENCE [LARGE SCALE GENOMIC DNA]</scope>
    <source>
        <strain evidence="15">JCM 19134</strain>
    </source>
</reference>
<feature type="binding site" description="covalent" evidence="11">
    <location>
        <position position="630"/>
    </location>
    <ligand>
        <name>heme c</name>
        <dbReference type="ChEBI" id="CHEBI:61717"/>
    </ligand>
</feature>
<feature type="binding site" evidence="11">
    <location>
        <begin position="205"/>
        <end position="206"/>
    </location>
    <ligand>
        <name>pyrroloquinoline quinone</name>
        <dbReference type="ChEBI" id="CHEBI:58442"/>
    </ligand>
</feature>
<dbReference type="InterPro" id="IPR011047">
    <property type="entry name" value="Quinoprotein_ADH-like_sf"/>
</dbReference>
<evidence type="ECO:0000256" key="12">
    <source>
        <dbReference type="PIRSR" id="PIRSR617512-3"/>
    </source>
</evidence>
<evidence type="ECO:0000256" key="5">
    <source>
        <dbReference type="ARBA" id="ARBA00022837"/>
    </source>
</evidence>
<keyword evidence="4" id="KW-0732">Signal</keyword>
<dbReference type="Pfam" id="PF13442">
    <property type="entry name" value="Cytochrome_CBB3"/>
    <property type="match status" value="1"/>
</dbReference>
<dbReference type="GO" id="GO:0016020">
    <property type="term" value="C:membrane"/>
    <property type="evidence" value="ECO:0007669"/>
    <property type="project" value="InterPro"/>
</dbReference>
<proteinExistence type="inferred from homology"/>
<evidence type="ECO:0000256" key="1">
    <source>
        <dbReference type="ARBA" id="ARBA00008156"/>
    </source>
</evidence>
<dbReference type="GO" id="GO:0016614">
    <property type="term" value="F:oxidoreductase activity, acting on CH-OH group of donors"/>
    <property type="evidence" value="ECO:0007669"/>
    <property type="project" value="InterPro"/>
</dbReference>
<evidence type="ECO:0000256" key="4">
    <source>
        <dbReference type="ARBA" id="ARBA00022729"/>
    </source>
</evidence>
<evidence type="ECO:0000256" key="9">
    <source>
        <dbReference type="ARBA" id="ARBA00023157"/>
    </source>
</evidence>
<evidence type="ECO:0000256" key="7">
    <source>
        <dbReference type="ARBA" id="ARBA00023002"/>
    </source>
</evidence>
<dbReference type="AlphaFoldDB" id="A0AAV3TXW3"/>
<dbReference type="InterPro" id="IPR009056">
    <property type="entry name" value="Cyt_c-like_dom"/>
</dbReference>
<comment type="cofactor">
    <cofactor evidence="12">
        <name>Ca(2+)</name>
        <dbReference type="ChEBI" id="CHEBI:29108"/>
    </cofactor>
    <text evidence="12">Binds 1 Ca(2+) ion per subunit.</text>
</comment>
<evidence type="ECO:0000256" key="6">
    <source>
        <dbReference type="ARBA" id="ARBA00022891"/>
    </source>
</evidence>
<name>A0AAV3TXW3_9ALTE</name>
<protein>
    <recommendedName>
        <fullName evidence="13">Cytochrome c domain-containing protein</fullName>
    </recommendedName>
</protein>
<keyword evidence="6 11" id="KW-0634">PQQ</keyword>
<evidence type="ECO:0000313" key="15">
    <source>
        <dbReference type="Proteomes" id="UP001409585"/>
    </source>
</evidence>
<dbReference type="SMART" id="SM00564">
    <property type="entry name" value="PQQ"/>
    <property type="match status" value="5"/>
</dbReference>
<dbReference type="EMBL" id="BAABLX010000004">
    <property type="protein sequence ID" value="GAA4931428.1"/>
    <property type="molecule type" value="Genomic_DNA"/>
</dbReference>
<dbReference type="PROSITE" id="PS51007">
    <property type="entry name" value="CYTC"/>
    <property type="match status" value="1"/>
</dbReference>
<dbReference type="InterPro" id="IPR017512">
    <property type="entry name" value="PQQ_MeOH/EtOH_DH"/>
</dbReference>
<keyword evidence="2 11" id="KW-0349">Heme</keyword>
<dbReference type="GO" id="GO:0009055">
    <property type="term" value="F:electron transfer activity"/>
    <property type="evidence" value="ECO:0007669"/>
    <property type="project" value="InterPro"/>
</dbReference>
<dbReference type="NCBIfam" id="TIGR03075">
    <property type="entry name" value="PQQ_enz_alc_DH"/>
    <property type="match status" value="1"/>
</dbReference>
<dbReference type="Pfam" id="PF01011">
    <property type="entry name" value="PQQ"/>
    <property type="match status" value="2"/>
</dbReference>
<feature type="binding site" evidence="12">
    <location>
        <position position="329"/>
    </location>
    <ligand>
        <name>Ca(2+)</name>
        <dbReference type="ChEBI" id="CHEBI:29108"/>
    </ligand>
</feature>
<dbReference type="PANTHER" id="PTHR32303">
    <property type="entry name" value="QUINOPROTEIN ALCOHOL DEHYDROGENASE (CYTOCHROME C)"/>
    <property type="match status" value="1"/>
</dbReference>
<feature type="binding site" evidence="11">
    <location>
        <position position="356"/>
    </location>
    <ligand>
        <name>pyrroloquinoline quinone</name>
        <dbReference type="ChEBI" id="CHEBI:58442"/>
    </ligand>
</feature>
<dbReference type="RefSeq" id="WP_345416389.1">
    <property type="nucleotide sequence ID" value="NZ_AP031496.1"/>
</dbReference>
<accession>A0AAV3TXW3</accession>
<feature type="domain" description="Cytochrome c" evidence="13">
    <location>
        <begin position="617"/>
        <end position="695"/>
    </location>
</feature>
<dbReference type="SUPFAM" id="SSF50998">
    <property type="entry name" value="Quinoprotein alcohol dehydrogenase-like"/>
    <property type="match status" value="1"/>
</dbReference>
<evidence type="ECO:0000256" key="10">
    <source>
        <dbReference type="PIRSR" id="PIRSR617512-1"/>
    </source>
</evidence>
<feature type="binding site" description="axial binding residue" evidence="12">
    <location>
        <position position="673"/>
    </location>
    <ligand>
        <name>heme c</name>
        <dbReference type="ChEBI" id="CHEBI:61717"/>
    </ligand>
    <ligandPart>
        <name>Fe</name>
        <dbReference type="ChEBI" id="CHEBI:18248"/>
    </ligandPart>
</feature>
<organism evidence="14 15">
    <name type="scientific">Halioxenophilus aromaticivorans</name>
    <dbReference type="NCBI Taxonomy" id="1306992"/>
    <lineage>
        <taxon>Bacteria</taxon>
        <taxon>Pseudomonadati</taxon>
        <taxon>Pseudomonadota</taxon>
        <taxon>Gammaproteobacteria</taxon>
        <taxon>Alteromonadales</taxon>
        <taxon>Alteromonadaceae</taxon>
        <taxon>Halioxenophilus</taxon>
    </lineage>
</organism>
<comment type="similarity">
    <text evidence="1">Belongs to the bacterial PQQ dehydrogenase family.</text>
</comment>
<dbReference type="InterPro" id="IPR036909">
    <property type="entry name" value="Cyt_c-like_dom_sf"/>
</dbReference>
<keyword evidence="5 12" id="KW-0106">Calcium</keyword>
<feature type="binding site" evidence="11">
    <location>
        <position position="189"/>
    </location>
    <ligand>
        <name>pyrroloquinoline quinone</name>
        <dbReference type="ChEBI" id="CHEBI:58442"/>
    </ligand>
</feature>
<keyword evidence="7" id="KW-0560">Oxidoreductase</keyword>
<feature type="binding site" description="covalent" evidence="11">
    <location>
        <position position="633"/>
    </location>
    <ligand>
        <name>heme c</name>
        <dbReference type="ChEBI" id="CHEBI:61717"/>
    </ligand>
</feature>
<evidence type="ECO:0000256" key="2">
    <source>
        <dbReference type="ARBA" id="ARBA00022617"/>
    </source>
</evidence>
<feature type="binding site" evidence="11">
    <location>
        <position position="145"/>
    </location>
    <ligand>
        <name>pyrroloquinoline quinone</name>
        <dbReference type="ChEBI" id="CHEBI:58442"/>
    </ligand>
</feature>
<comment type="cofactor">
    <cofactor evidence="11">
        <name>pyrroloquinoline quinone</name>
        <dbReference type="ChEBI" id="CHEBI:58442"/>
    </cofactor>
    <text evidence="11">Binds 1 PQQ group per subunit.</text>
</comment>
<keyword evidence="3 12" id="KW-0479">Metal-binding</keyword>
<evidence type="ECO:0000256" key="8">
    <source>
        <dbReference type="ARBA" id="ARBA00023004"/>
    </source>
</evidence>
<feature type="active site" description="Proton acceptor" evidence="10">
    <location>
        <position position="329"/>
    </location>
</feature>
<dbReference type="Gene3D" id="1.10.760.10">
    <property type="entry name" value="Cytochrome c-like domain"/>
    <property type="match status" value="1"/>
</dbReference>
<dbReference type="InterPro" id="IPR002372">
    <property type="entry name" value="PQQ_rpt_dom"/>
</dbReference>
<dbReference type="Proteomes" id="UP001409585">
    <property type="component" value="Unassembled WGS sequence"/>
</dbReference>
<dbReference type="GO" id="GO:0020037">
    <property type="term" value="F:heme binding"/>
    <property type="evidence" value="ECO:0007669"/>
    <property type="project" value="InterPro"/>
</dbReference>
<feature type="binding site" evidence="11">
    <location>
        <position position="264"/>
    </location>
    <ligand>
        <name>pyrroloquinoline quinone</name>
        <dbReference type="ChEBI" id="CHEBI:58442"/>
    </ligand>
</feature>
<evidence type="ECO:0000259" key="13">
    <source>
        <dbReference type="PROSITE" id="PS51007"/>
    </source>
</evidence>
<evidence type="ECO:0000256" key="3">
    <source>
        <dbReference type="ARBA" id="ARBA00022723"/>
    </source>
</evidence>
<comment type="caution">
    <text evidence="14">The sequence shown here is derived from an EMBL/GenBank/DDBJ whole genome shotgun (WGS) entry which is preliminary data.</text>
</comment>
<dbReference type="GO" id="GO:0005509">
    <property type="term" value="F:calcium ion binding"/>
    <property type="evidence" value="ECO:0007669"/>
    <property type="project" value="InterPro"/>
</dbReference>
<feature type="binding site" description="axial binding residue" evidence="12">
    <location>
        <position position="634"/>
    </location>
    <ligand>
        <name>heme c</name>
        <dbReference type="ChEBI" id="CHEBI:61717"/>
    </ligand>
    <ligandPart>
        <name>Fe</name>
        <dbReference type="ChEBI" id="CHEBI:18248"/>
    </ligandPart>
</feature>
<keyword evidence="15" id="KW-1185">Reference proteome</keyword>
<keyword evidence="9" id="KW-1015">Disulfide bond</keyword>
<dbReference type="SUPFAM" id="SSF46626">
    <property type="entry name" value="Cytochrome c"/>
    <property type="match status" value="1"/>
</dbReference>
<comment type="cofactor">
    <cofactor evidence="11">
        <name>heme c</name>
        <dbReference type="ChEBI" id="CHEBI:61717"/>
    </cofactor>
    <text evidence="11">Binds 1 heme c group per subunit.</text>
</comment>
<feature type="binding site" evidence="12">
    <location>
        <position position="284"/>
    </location>
    <ligand>
        <name>Ca(2+)</name>
        <dbReference type="ChEBI" id="CHEBI:29108"/>
    </ligand>
</feature>
<dbReference type="InterPro" id="IPR018391">
    <property type="entry name" value="PQQ_b-propeller_rpt"/>
</dbReference>
<keyword evidence="8 12" id="KW-0408">Iron</keyword>
<evidence type="ECO:0000256" key="11">
    <source>
        <dbReference type="PIRSR" id="PIRSR617512-2"/>
    </source>
</evidence>
<dbReference type="Gene3D" id="2.140.10.10">
    <property type="entry name" value="Quinoprotein alcohol dehydrogenase-like superfamily"/>
    <property type="match status" value="1"/>
</dbReference>
<sequence>MCSIGSVKKAYHFVLSVVFIMVLSGCDEAEKGAYQGSSQVVPQHSAANTYNWPGIGLDSDETRFVRLNQITPDNIDQLGLVSSFDLSAYPHVVSAPVAANGIIYFSAGLSVIHAVEAASGKLLWKYDPEVANNNPDKIRIGWGSRGITYANGKILWGTTDGRLLAINAETGALLWSQMTVEPDDARSITGPPRVFDGKVIIGHGGADYGPVRGYVTAYDENTGEQLWRFYTVPGNPADGFENSAMEMAAKTWAGEWWKYGGGGTVWNAMTYDKELDRIYLGTGNGSPWNQKIRSPGGGDNLFLCSIVAVDASTGEYIWHYQINPGETWDYNAATEMILADLKLAGKDRKVLMQVPKNGFFYVLDRVTGELISADPVAKVTWAEKIDLETGRPVENPGMRFETEDTFMWPGGFGAHTWLPMSFSPKTGLVYVPIIELPGFYTQKGINLKTWKATEKIQMNTGVGSAFEMEPSDKVGSSHLLAWDPVKKQAAWDVPTPAIVNGATFVTETDLVFQNQVDGRFVARNALTGDEVWSVDLGGPSVAPAISFMADGKQYIAVTVGLGGPPANANAGFIRMPSREQPKRLMVFALGGQLEMPHTGSTQSPEPLAASNFVVDDKKALAGRDIFNAVCFLCHGPAAVSGGGAPDLRASGVPLSFEAMVSITRDGVLKERGMPQFYELSDEDIVSLQHYIRMRANEALTKDGGVEASEEK</sequence>
<evidence type="ECO:0000313" key="14">
    <source>
        <dbReference type="EMBL" id="GAA4931428.1"/>
    </source>
</evidence>
<gene>
    <name evidence="14" type="ORF">GCM10025791_04450</name>
</gene>